<name>A0A250ICT4_9BACT</name>
<sequence length="52" mass="5352">MRRGVALLVAVCATGCLTLEPVVGLEEGRVTVCGGRSAPEGWPGEVEGEVIQ</sequence>
<gene>
    <name evidence="1" type="ORF">MEBOL_003114</name>
</gene>
<keyword evidence="2" id="KW-1185">Reference proteome</keyword>
<accession>A0A250ICT4</accession>
<dbReference type="Proteomes" id="UP000217289">
    <property type="component" value="Chromosome"/>
</dbReference>
<evidence type="ECO:0000313" key="1">
    <source>
        <dbReference type="EMBL" id="ATB29659.1"/>
    </source>
</evidence>
<dbReference type="AlphaFoldDB" id="A0A250ICT4"/>
<organism evidence="1 2">
    <name type="scientific">Melittangium boletus DSM 14713</name>
    <dbReference type="NCBI Taxonomy" id="1294270"/>
    <lineage>
        <taxon>Bacteria</taxon>
        <taxon>Pseudomonadati</taxon>
        <taxon>Myxococcota</taxon>
        <taxon>Myxococcia</taxon>
        <taxon>Myxococcales</taxon>
        <taxon>Cystobacterineae</taxon>
        <taxon>Archangiaceae</taxon>
        <taxon>Melittangium</taxon>
    </lineage>
</organism>
<protein>
    <submittedName>
        <fullName evidence="1">Uncharacterized protein</fullName>
    </submittedName>
</protein>
<proteinExistence type="predicted"/>
<reference evidence="1 2" key="1">
    <citation type="submission" date="2017-06" db="EMBL/GenBank/DDBJ databases">
        <authorList>
            <person name="Kim H.J."/>
            <person name="Triplett B.A."/>
        </authorList>
    </citation>
    <scope>NUCLEOTIDE SEQUENCE [LARGE SCALE GENOMIC DNA]</scope>
    <source>
        <strain evidence="1 2">DSM 14713</strain>
    </source>
</reference>
<dbReference type="KEGG" id="mbd:MEBOL_003114"/>
<dbReference type="EMBL" id="CP022163">
    <property type="protein sequence ID" value="ATB29659.1"/>
    <property type="molecule type" value="Genomic_DNA"/>
</dbReference>
<evidence type="ECO:0000313" key="2">
    <source>
        <dbReference type="Proteomes" id="UP000217289"/>
    </source>
</evidence>